<reference evidence="6" key="1">
    <citation type="submission" date="2023-08" db="EMBL/GenBank/DDBJ databases">
        <title>Black Yeasts Isolated from many extreme environments.</title>
        <authorList>
            <person name="Coleine C."/>
            <person name="Stajich J.E."/>
            <person name="Selbmann L."/>
        </authorList>
    </citation>
    <scope>NUCLEOTIDE SEQUENCE</scope>
    <source>
        <strain evidence="6">CCFEE 5401</strain>
    </source>
</reference>
<evidence type="ECO:0000256" key="5">
    <source>
        <dbReference type="SAM" id="MobiDB-lite"/>
    </source>
</evidence>
<dbReference type="PANTHER" id="PTHR13026">
    <property type="entry name" value="NNP-1 PROTEIN NOVEL NUCLEAR PROTEIN 1 NOP52"/>
    <property type="match status" value="1"/>
</dbReference>
<comment type="caution">
    <text evidence="6">The sequence shown here is derived from an EMBL/GenBank/DDBJ whole genome shotgun (WGS) entry which is preliminary data.</text>
</comment>
<organism evidence="6 7">
    <name type="scientific">Meristemomyces frigidus</name>
    <dbReference type="NCBI Taxonomy" id="1508187"/>
    <lineage>
        <taxon>Eukaryota</taxon>
        <taxon>Fungi</taxon>
        <taxon>Dikarya</taxon>
        <taxon>Ascomycota</taxon>
        <taxon>Pezizomycotina</taxon>
        <taxon>Dothideomycetes</taxon>
        <taxon>Dothideomycetidae</taxon>
        <taxon>Mycosphaerellales</taxon>
        <taxon>Teratosphaeriaceae</taxon>
        <taxon>Meristemomyces</taxon>
    </lineage>
</organism>
<feature type="compositionally biased region" description="Acidic residues" evidence="5">
    <location>
        <begin position="90"/>
        <end position="107"/>
    </location>
</feature>
<dbReference type="GO" id="GO:0030688">
    <property type="term" value="C:preribosome, small subunit precursor"/>
    <property type="evidence" value="ECO:0007669"/>
    <property type="project" value="InterPro"/>
</dbReference>
<keyword evidence="4" id="KW-0539">Nucleus</keyword>
<feature type="region of interest" description="Disordered" evidence="5">
    <location>
        <begin position="251"/>
        <end position="276"/>
    </location>
</feature>
<feature type="compositionally biased region" description="Acidic residues" evidence="5">
    <location>
        <begin position="266"/>
        <end position="276"/>
    </location>
</feature>
<feature type="region of interest" description="Disordered" evidence="5">
    <location>
        <begin position="85"/>
        <end position="107"/>
    </location>
</feature>
<feature type="compositionally biased region" description="Basic and acidic residues" evidence="5">
    <location>
        <begin position="252"/>
        <end position="265"/>
    </location>
</feature>
<gene>
    <name evidence="6" type="ORF">LTR62_002044</name>
</gene>
<evidence type="ECO:0008006" key="8">
    <source>
        <dbReference type="Google" id="ProtNLM"/>
    </source>
</evidence>
<evidence type="ECO:0000256" key="2">
    <source>
        <dbReference type="ARBA" id="ARBA00006374"/>
    </source>
</evidence>
<sequence>MAQPSNPFIRQLASSDRKSRTTALASLRTYLSVRRSRNNELSPLDLQKLWKALFYCLWMQDKPLHQQNLSRDLAGLVDILPQARQRGGAEEAETGDNQDENEAEEEAEEDTLVVKWFDCFWLTISREWSAIDALRMDKFLYLVRCYLNTTFQQCSQSHWNPTTTRQLMFTLARGPLSPANVKVPDGLRYHIIDIFVDELEKVDVKRECDVEVVLEPLRVLRSETRNKQARKRAVEALRDERLEEWGVVIQKETNEKGEDGDRDAVMDDDEFGGFDD</sequence>
<accession>A0AAN7TRX4</accession>
<proteinExistence type="inferred from homology"/>
<dbReference type="AlphaFoldDB" id="A0AAN7TRX4"/>
<dbReference type="Pfam" id="PF05997">
    <property type="entry name" value="Nop52"/>
    <property type="match status" value="1"/>
</dbReference>
<name>A0AAN7TRX4_9PEZI</name>
<dbReference type="GO" id="GO:0006364">
    <property type="term" value="P:rRNA processing"/>
    <property type="evidence" value="ECO:0007669"/>
    <property type="project" value="UniProtKB-KW"/>
</dbReference>
<evidence type="ECO:0000313" key="7">
    <source>
        <dbReference type="Proteomes" id="UP001310890"/>
    </source>
</evidence>
<dbReference type="PANTHER" id="PTHR13026:SF0">
    <property type="entry name" value="RIBOSOMAL RNA PROCESSING 1B"/>
    <property type="match status" value="1"/>
</dbReference>
<evidence type="ECO:0000256" key="4">
    <source>
        <dbReference type="ARBA" id="ARBA00023242"/>
    </source>
</evidence>
<evidence type="ECO:0000256" key="1">
    <source>
        <dbReference type="ARBA" id="ARBA00004123"/>
    </source>
</evidence>
<evidence type="ECO:0000313" key="6">
    <source>
        <dbReference type="EMBL" id="KAK5114885.1"/>
    </source>
</evidence>
<evidence type="ECO:0000256" key="3">
    <source>
        <dbReference type="ARBA" id="ARBA00022552"/>
    </source>
</evidence>
<dbReference type="GO" id="GO:0005634">
    <property type="term" value="C:nucleus"/>
    <property type="evidence" value="ECO:0007669"/>
    <property type="project" value="UniProtKB-SubCell"/>
</dbReference>
<protein>
    <recommendedName>
        <fullName evidence="8">Ribosomal RNA-processing protein 1</fullName>
    </recommendedName>
</protein>
<dbReference type="Proteomes" id="UP001310890">
    <property type="component" value="Unassembled WGS sequence"/>
</dbReference>
<comment type="subcellular location">
    <subcellularLocation>
        <location evidence="1">Nucleus</location>
    </subcellularLocation>
</comment>
<comment type="similarity">
    <text evidence="2">Belongs to the RRP1 family.</text>
</comment>
<keyword evidence="3" id="KW-0698">rRNA processing</keyword>
<dbReference type="InterPro" id="IPR010301">
    <property type="entry name" value="RRP1"/>
</dbReference>
<dbReference type="EMBL" id="JAVRRL010000015">
    <property type="protein sequence ID" value="KAK5114885.1"/>
    <property type="molecule type" value="Genomic_DNA"/>
</dbReference>